<dbReference type="PANTHER" id="PTHR45947:SF3">
    <property type="entry name" value="SULFOQUINOVOSYL TRANSFERASE SQD2"/>
    <property type="match status" value="1"/>
</dbReference>
<dbReference type="GO" id="GO:0016757">
    <property type="term" value="F:glycosyltransferase activity"/>
    <property type="evidence" value="ECO:0007669"/>
    <property type="project" value="InterPro"/>
</dbReference>
<feature type="domain" description="Glycosyl transferase family 1" evidence="1">
    <location>
        <begin position="176"/>
        <end position="335"/>
    </location>
</feature>
<dbReference type="Pfam" id="PF00534">
    <property type="entry name" value="Glycos_transf_1"/>
    <property type="match status" value="1"/>
</dbReference>
<dbReference type="EMBL" id="LBOK01000008">
    <property type="protein sequence ID" value="KKP37076.1"/>
    <property type="molecule type" value="Genomic_DNA"/>
</dbReference>
<dbReference type="CDD" id="cd03801">
    <property type="entry name" value="GT4_PimA-like"/>
    <property type="match status" value="1"/>
</dbReference>
<comment type="caution">
    <text evidence="2">The sequence shown here is derived from an EMBL/GenBank/DDBJ whole genome shotgun (WGS) entry which is preliminary data.</text>
</comment>
<keyword evidence="2" id="KW-0808">Transferase</keyword>
<gene>
    <name evidence="2" type="ORF">UR23_C0008G0009</name>
</gene>
<dbReference type="AlphaFoldDB" id="A0A0F9ZE49"/>
<protein>
    <submittedName>
        <fullName evidence="2">Glycosyl transferase group 1</fullName>
    </submittedName>
</protein>
<organism evidence="2 3">
    <name type="scientific">Candidatus Roizmanbacteria bacterium GW2011_GWA2_32_13</name>
    <dbReference type="NCBI Taxonomy" id="1618475"/>
    <lineage>
        <taxon>Bacteria</taxon>
        <taxon>Candidatus Roizmaniibacteriota</taxon>
    </lineage>
</organism>
<dbReference type="SUPFAM" id="SSF53756">
    <property type="entry name" value="UDP-Glycosyltransferase/glycogen phosphorylase"/>
    <property type="match status" value="1"/>
</dbReference>
<proteinExistence type="predicted"/>
<sequence length="361" mass="41414">MNFMVIDEKTLKICYFGIYNPDFSRNKIYISGLKKNGVEIVECRDRSGGLLKYWRLFKKHWKTRKDYDVMVVGYPGQIIAVFAKLLSKKKVVLDALSSLYEAEVISRNSTRRFYLRGIKIWLIDFFAYLFADMILVETEAQKQFFIKRFFVNSRKIAVIHTGADNSLFYPDLSIKKRNKFTAVFRGRFLPEAGVDVIIEAAKILENDDVDILIIGSGLLDKEINALISTLKPKNLSVESRHLSFGEIRRLMLSCHISLGQFADHERLDRTIPHKAFESLALGLPYVTARAKGILEILRDGENCFMTNPADSKALSEKIIQIKNELSATQKIRNNGFDLYKSNFTPDILAKKIISLLENLIH</sequence>
<evidence type="ECO:0000313" key="3">
    <source>
        <dbReference type="Proteomes" id="UP000034349"/>
    </source>
</evidence>
<dbReference type="InterPro" id="IPR050194">
    <property type="entry name" value="Glycosyltransferase_grp1"/>
</dbReference>
<accession>A0A0F9ZE49</accession>
<evidence type="ECO:0000313" key="2">
    <source>
        <dbReference type="EMBL" id="KKP37076.1"/>
    </source>
</evidence>
<dbReference type="InterPro" id="IPR001296">
    <property type="entry name" value="Glyco_trans_1"/>
</dbReference>
<name>A0A0F9ZE49_9BACT</name>
<evidence type="ECO:0000259" key="1">
    <source>
        <dbReference type="Pfam" id="PF00534"/>
    </source>
</evidence>
<dbReference type="Proteomes" id="UP000034349">
    <property type="component" value="Unassembled WGS sequence"/>
</dbReference>
<dbReference type="Gene3D" id="3.40.50.2000">
    <property type="entry name" value="Glycogen Phosphorylase B"/>
    <property type="match status" value="2"/>
</dbReference>
<dbReference type="PANTHER" id="PTHR45947">
    <property type="entry name" value="SULFOQUINOVOSYL TRANSFERASE SQD2"/>
    <property type="match status" value="1"/>
</dbReference>
<reference evidence="2 3" key="1">
    <citation type="journal article" date="2015" name="Nature">
        <title>rRNA introns, odd ribosomes, and small enigmatic genomes across a large radiation of phyla.</title>
        <authorList>
            <person name="Brown C.T."/>
            <person name="Hug L.A."/>
            <person name="Thomas B.C."/>
            <person name="Sharon I."/>
            <person name="Castelle C.J."/>
            <person name="Singh A."/>
            <person name="Wilkins M.J."/>
            <person name="Williams K.H."/>
            <person name="Banfield J.F."/>
        </authorList>
    </citation>
    <scope>NUCLEOTIDE SEQUENCE [LARGE SCALE GENOMIC DNA]</scope>
</reference>